<dbReference type="Pfam" id="PF00531">
    <property type="entry name" value="Death"/>
    <property type="match status" value="1"/>
</dbReference>
<dbReference type="InterPro" id="IPR011029">
    <property type="entry name" value="DEATH-like_dom_sf"/>
</dbReference>
<dbReference type="GO" id="GO:0007165">
    <property type="term" value="P:signal transduction"/>
    <property type="evidence" value="ECO:0007669"/>
    <property type="project" value="InterPro"/>
</dbReference>
<dbReference type="InterPro" id="IPR000488">
    <property type="entry name" value="Death_dom"/>
</dbReference>
<keyword evidence="3" id="KW-1185">Reference proteome</keyword>
<dbReference type="SUPFAM" id="SSF47986">
    <property type="entry name" value="DEATH domain"/>
    <property type="match status" value="1"/>
</dbReference>
<evidence type="ECO:0000313" key="3">
    <source>
        <dbReference type="Proteomes" id="UP000596742"/>
    </source>
</evidence>
<evidence type="ECO:0000313" key="2">
    <source>
        <dbReference type="EMBL" id="VDI39869.1"/>
    </source>
</evidence>
<feature type="domain" description="Death" evidence="1">
    <location>
        <begin position="111"/>
        <end position="193"/>
    </location>
</feature>
<reference evidence="2" key="1">
    <citation type="submission" date="2018-11" db="EMBL/GenBank/DDBJ databases">
        <authorList>
            <person name="Alioto T."/>
            <person name="Alioto T."/>
        </authorList>
    </citation>
    <scope>NUCLEOTIDE SEQUENCE</scope>
</reference>
<dbReference type="PROSITE" id="PS50017">
    <property type="entry name" value="DEATH_DOMAIN"/>
    <property type="match status" value="1"/>
</dbReference>
<dbReference type="OrthoDB" id="10337291at2759"/>
<comment type="caution">
    <text evidence="2">The sequence shown here is derived from an EMBL/GenBank/DDBJ whole genome shotgun (WGS) entry which is preliminary data.</text>
</comment>
<dbReference type="CDD" id="cd01670">
    <property type="entry name" value="Death"/>
    <property type="match status" value="1"/>
</dbReference>
<dbReference type="Proteomes" id="UP000596742">
    <property type="component" value="Unassembled WGS sequence"/>
</dbReference>
<dbReference type="Gene3D" id="1.10.533.10">
    <property type="entry name" value="Death Domain, Fas"/>
    <property type="match status" value="1"/>
</dbReference>
<gene>
    <name evidence="2" type="ORF">MGAL_10B015788</name>
</gene>
<accession>A0A8B6EUA5</accession>
<organism evidence="2 3">
    <name type="scientific">Mytilus galloprovincialis</name>
    <name type="common">Mediterranean mussel</name>
    <dbReference type="NCBI Taxonomy" id="29158"/>
    <lineage>
        <taxon>Eukaryota</taxon>
        <taxon>Metazoa</taxon>
        <taxon>Spiralia</taxon>
        <taxon>Lophotrochozoa</taxon>
        <taxon>Mollusca</taxon>
        <taxon>Bivalvia</taxon>
        <taxon>Autobranchia</taxon>
        <taxon>Pteriomorphia</taxon>
        <taxon>Mytilida</taxon>
        <taxon>Mytiloidea</taxon>
        <taxon>Mytilidae</taxon>
        <taxon>Mytilinae</taxon>
        <taxon>Mytilus</taxon>
    </lineage>
</organism>
<protein>
    <recommendedName>
        <fullName evidence="1">Death domain-containing protein</fullName>
    </recommendedName>
</protein>
<proteinExistence type="predicted"/>
<dbReference type="EMBL" id="UYJE01005736">
    <property type="protein sequence ID" value="VDI39869.1"/>
    <property type="molecule type" value="Genomic_DNA"/>
</dbReference>
<name>A0A8B6EUA5_MYTGA</name>
<dbReference type="AlphaFoldDB" id="A0A8B6EUA5"/>
<sequence>MALERCPSDKHLRRLVAEFSPGKCRELAIELGLSVNEWENFEYQFQFQIPDDLKLVAIRSCREKIRNFTFHMIVRVLEKLELSHHLLCKVLRDVKPDVSGIPEDTLNNPPSNKLLLDLSNHIGNSSMQLAIELDLDSTTIQQIQYKNKTKLLEQTKEILQIWSKKQQPKPTLLLLIKALHRIGKMGSLSGVRF</sequence>
<evidence type="ECO:0000259" key="1">
    <source>
        <dbReference type="PROSITE" id="PS50017"/>
    </source>
</evidence>